<reference evidence="3" key="1">
    <citation type="submission" date="2022-04" db="EMBL/GenBank/DDBJ databases">
        <authorList>
            <person name="Forde T."/>
        </authorList>
    </citation>
    <scope>NUCLEOTIDE SEQUENCE</scope>
    <source>
        <strain evidence="3">A18Y016a</strain>
        <strain evidence="2">A18Y020d</strain>
    </source>
</reference>
<evidence type="ECO:0000313" key="5">
    <source>
        <dbReference type="Proteomes" id="UP001154111"/>
    </source>
</evidence>
<organism evidence="3 5">
    <name type="scientific">Erysipelothrix amsterdamensis</name>
    <dbReference type="NCBI Taxonomy" id="2929157"/>
    <lineage>
        <taxon>Bacteria</taxon>
        <taxon>Bacillati</taxon>
        <taxon>Bacillota</taxon>
        <taxon>Erysipelotrichia</taxon>
        <taxon>Erysipelotrichales</taxon>
        <taxon>Erysipelotrichaceae</taxon>
        <taxon>Erysipelothrix</taxon>
    </lineage>
</organism>
<sequence>MFLLLSNSSEVSFNPTITISVILAVVALIAPSITAFINNKHIEKMKKMENNHEIHKNLVDRKISMLEKYIASVGEVYIASKSTSGNLPEVINYTKIYSQTLIYVSEESTKLMRDINSIIVQKRFDDLVDKLPELSLVLKDEMRKLN</sequence>
<keyword evidence="4" id="KW-1185">Reference proteome</keyword>
<evidence type="ECO:0000313" key="2">
    <source>
        <dbReference type="EMBL" id="CAH2761965.1"/>
    </source>
</evidence>
<feature type="transmembrane region" description="Helical" evidence="1">
    <location>
        <begin position="12"/>
        <end position="37"/>
    </location>
</feature>
<name>A0AAU9VGS5_9FIRM</name>
<proteinExistence type="predicted"/>
<dbReference type="Proteomes" id="UP001154111">
    <property type="component" value="Chromosome"/>
</dbReference>
<evidence type="ECO:0000313" key="3">
    <source>
        <dbReference type="EMBL" id="CAH2761976.1"/>
    </source>
</evidence>
<dbReference type="Proteomes" id="UP001154095">
    <property type="component" value="Chromosome"/>
</dbReference>
<dbReference type="AlphaFoldDB" id="A0AAU9VGS5"/>
<dbReference type="EMBL" id="OW659477">
    <property type="protein sequence ID" value="CAH2761976.1"/>
    <property type="molecule type" value="Genomic_DNA"/>
</dbReference>
<gene>
    <name evidence="3" type="ORF">ERYAMS2_00977</name>
    <name evidence="2" type="ORF">ERYAMS_00683</name>
</gene>
<keyword evidence="1" id="KW-0472">Membrane</keyword>
<protein>
    <submittedName>
        <fullName evidence="3">Uncharacterized protein</fullName>
    </submittedName>
</protein>
<dbReference type="EMBL" id="OW659496">
    <property type="protein sequence ID" value="CAH2761965.1"/>
    <property type="molecule type" value="Genomic_DNA"/>
</dbReference>
<evidence type="ECO:0000256" key="1">
    <source>
        <dbReference type="SAM" id="Phobius"/>
    </source>
</evidence>
<accession>A0AAU9VGS5</accession>
<keyword evidence="1" id="KW-1133">Transmembrane helix</keyword>
<keyword evidence="1" id="KW-0812">Transmembrane</keyword>
<dbReference type="RefSeq" id="WP_254006321.1">
    <property type="nucleotide sequence ID" value="NZ_OW659477.1"/>
</dbReference>
<evidence type="ECO:0000313" key="4">
    <source>
        <dbReference type="Proteomes" id="UP001154095"/>
    </source>
</evidence>